<feature type="transmembrane region" description="Helical" evidence="1">
    <location>
        <begin position="119"/>
        <end position="142"/>
    </location>
</feature>
<keyword evidence="3" id="KW-1185">Reference proteome</keyword>
<evidence type="ECO:0000313" key="2">
    <source>
        <dbReference type="EMBL" id="KNF07565.1"/>
    </source>
</evidence>
<evidence type="ECO:0000313" key="3">
    <source>
        <dbReference type="Proteomes" id="UP000037267"/>
    </source>
</evidence>
<feature type="transmembrane region" description="Helical" evidence="1">
    <location>
        <begin position="88"/>
        <end position="107"/>
    </location>
</feature>
<organism evidence="2 3">
    <name type="scientific">Gottschalkia purinilytica</name>
    <name type="common">Clostridium purinilyticum</name>
    <dbReference type="NCBI Taxonomy" id="1503"/>
    <lineage>
        <taxon>Bacteria</taxon>
        <taxon>Bacillati</taxon>
        <taxon>Bacillota</taxon>
        <taxon>Tissierellia</taxon>
        <taxon>Tissierellales</taxon>
        <taxon>Gottschalkiaceae</taxon>
        <taxon>Gottschalkia</taxon>
    </lineage>
</organism>
<dbReference type="RefSeq" id="WP_050356150.1">
    <property type="nucleotide sequence ID" value="NZ_LGSS01000015.1"/>
</dbReference>
<protein>
    <recommendedName>
        <fullName evidence="4">DUF340 domain-containing protein</fullName>
    </recommendedName>
</protein>
<dbReference type="AlphaFoldDB" id="A0A0L0W8G7"/>
<feature type="transmembrane region" description="Helical" evidence="1">
    <location>
        <begin position="61"/>
        <end position="82"/>
    </location>
</feature>
<evidence type="ECO:0008006" key="4">
    <source>
        <dbReference type="Google" id="ProtNLM"/>
    </source>
</evidence>
<name>A0A0L0W8G7_GOTPU</name>
<accession>A0A0L0W8G7</accession>
<keyword evidence="1" id="KW-0472">Membrane</keyword>
<proteinExistence type="predicted"/>
<dbReference type="STRING" id="1503.CLPU_15c00590"/>
<dbReference type="EMBL" id="LGSS01000015">
    <property type="protein sequence ID" value="KNF07565.1"/>
    <property type="molecule type" value="Genomic_DNA"/>
</dbReference>
<keyword evidence="1" id="KW-1133">Transmembrane helix</keyword>
<gene>
    <name evidence="2" type="ORF">CLPU_15c00590</name>
</gene>
<comment type="caution">
    <text evidence="2">The sequence shown here is derived from an EMBL/GenBank/DDBJ whole genome shotgun (WGS) entry which is preliminary data.</text>
</comment>
<sequence>MRNREWIVLFIFVAVSIATSNAIGYKTPIGKSLPGILILCGIAFVAVILDKVLPIKLPMIMYCSILGLIIASPISPVAKIVIESTAKIDFAAPLSIVGAFAGISMGKNYKDFTKQGWKMVIIALVVFTGIFIGSATVGHIILKLTKAI</sequence>
<dbReference type="Proteomes" id="UP000037267">
    <property type="component" value="Unassembled WGS sequence"/>
</dbReference>
<keyword evidence="1" id="KW-0812">Transmembrane</keyword>
<dbReference type="OrthoDB" id="6443879at2"/>
<reference evidence="3" key="1">
    <citation type="submission" date="2015-07" db="EMBL/GenBank/DDBJ databases">
        <title>Draft genome sequence of the purine-degrading Gottschalkia purinilyticum DSM 1384 (formerly Clostridium purinilyticum).</title>
        <authorList>
            <person name="Poehlein A."/>
            <person name="Schiel-Bengelsdorf B."/>
            <person name="Bengelsdorf F.R."/>
            <person name="Daniel R."/>
            <person name="Duerre P."/>
        </authorList>
    </citation>
    <scope>NUCLEOTIDE SEQUENCE [LARGE SCALE GENOMIC DNA]</scope>
    <source>
        <strain evidence="3">DSM 1384</strain>
    </source>
</reference>
<feature type="transmembrane region" description="Helical" evidence="1">
    <location>
        <begin position="32"/>
        <end position="49"/>
    </location>
</feature>
<evidence type="ECO:0000256" key="1">
    <source>
        <dbReference type="SAM" id="Phobius"/>
    </source>
</evidence>